<dbReference type="InterPro" id="IPR000743">
    <property type="entry name" value="Glyco_hydro_28"/>
</dbReference>
<dbReference type="OrthoDB" id="9795222at2"/>
<dbReference type="InterPro" id="IPR006626">
    <property type="entry name" value="PbH1"/>
</dbReference>
<keyword evidence="7" id="KW-1185">Reference proteome</keyword>
<dbReference type="Pfam" id="PF00295">
    <property type="entry name" value="Glyco_hydro_28"/>
    <property type="match status" value="1"/>
</dbReference>
<comment type="caution">
    <text evidence="6">The sequence shown here is derived from an EMBL/GenBank/DDBJ whole genome shotgun (WGS) entry which is preliminary data.</text>
</comment>
<gene>
    <name evidence="6" type="ORF">AWE51_17820</name>
</gene>
<dbReference type="InterPro" id="IPR011050">
    <property type="entry name" value="Pectin_lyase_fold/virulence"/>
</dbReference>
<comment type="similarity">
    <text evidence="1 4">Belongs to the glycosyl hydrolase 28 family.</text>
</comment>
<organism evidence="6 7">
    <name type="scientific">Aquimarina aggregata</name>
    <dbReference type="NCBI Taxonomy" id="1642818"/>
    <lineage>
        <taxon>Bacteria</taxon>
        <taxon>Pseudomonadati</taxon>
        <taxon>Bacteroidota</taxon>
        <taxon>Flavobacteriia</taxon>
        <taxon>Flavobacteriales</taxon>
        <taxon>Flavobacteriaceae</taxon>
        <taxon>Aquimarina</taxon>
    </lineage>
</organism>
<dbReference type="Gene3D" id="2.160.20.10">
    <property type="entry name" value="Single-stranded right-handed beta-helix, Pectin lyase-like"/>
    <property type="match status" value="1"/>
</dbReference>
<dbReference type="STRING" id="1642818.AWE51_17820"/>
<evidence type="ECO:0000256" key="1">
    <source>
        <dbReference type="ARBA" id="ARBA00008834"/>
    </source>
</evidence>
<evidence type="ECO:0000256" key="4">
    <source>
        <dbReference type="RuleBase" id="RU361169"/>
    </source>
</evidence>
<dbReference type="GO" id="GO:0004650">
    <property type="term" value="F:polygalacturonase activity"/>
    <property type="evidence" value="ECO:0007669"/>
    <property type="project" value="InterPro"/>
</dbReference>
<keyword evidence="3 4" id="KW-0326">Glycosidase</keyword>
<protein>
    <submittedName>
        <fullName evidence="6">Glycoside hydrolase</fullName>
    </submittedName>
</protein>
<dbReference type="SUPFAM" id="SSF51126">
    <property type="entry name" value="Pectin lyase-like"/>
    <property type="match status" value="1"/>
</dbReference>
<dbReference type="GO" id="GO:0005975">
    <property type="term" value="P:carbohydrate metabolic process"/>
    <property type="evidence" value="ECO:0007669"/>
    <property type="project" value="InterPro"/>
</dbReference>
<dbReference type="PANTHER" id="PTHR31339">
    <property type="entry name" value="PECTIN LYASE-RELATED"/>
    <property type="match status" value="1"/>
</dbReference>
<evidence type="ECO:0000256" key="2">
    <source>
        <dbReference type="ARBA" id="ARBA00022801"/>
    </source>
</evidence>
<keyword evidence="2 4" id="KW-0378">Hydrolase</keyword>
<evidence type="ECO:0000259" key="5">
    <source>
        <dbReference type="Pfam" id="PF12708"/>
    </source>
</evidence>
<dbReference type="Pfam" id="PF12708">
    <property type="entry name" value="Pect-lyase_RHGA_epim"/>
    <property type="match status" value="1"/>
</dbReference>
<dbReference type="SMART" id="SM00710">
    <property type="entry name" value="PbH1"/>
    <property type="match status" value="4"/>
</dbReference>
<dbReference type="RefSeq" id="WP_066319436.1">
    <property type="nucleotide sequence ID" value="NZ_CANLSS010000003.1"/>
</dbReference>
<accession>A0A162X4G7</accession>
<sequence length="463" mass="51527">MRIIILTALLVSLHVSLIAKDYNVLDYGAKGDGVTKDTKAVQLAIDTAAKNGGGKVIIPAGKKVVIGTIFLKDFITLHIENGAVLLGSPNIEDYSDKTHKNMYKNEPHMDRCLIYANEVKSIAIEGYGTIDGNGHPNNFNNKTGRPMLIRLMNSKDIHLRDVTIINPAAWTSAFLYCNEINVDGIKIHSRVNHNGDGLDFDGCSNVRVSNSSFNTSDDSICLQASQPNIPCKNIVVTNCTFESKWAGMRIGLLSRGNFESVTVSNCTFSNIDDSGLKIQMNEGGEMKNMVFSNLIMKNVPRPIFMTFAQQKACVDAPEEMYPMKAMHNFIFKNMVIDNSQIDKNSALFITGITGHYIENIILKDIQMTVSGGGTEKDAQKNDIKEYTLDVLDGWWPEFHLVGTLPSYGVYARHVKGLYLENIHLKTVSNDKRSPIIFNDVIDAEVHNIFTNRKRVSEKEIIKN</sequence>
<feature type="domain" description="Rhamnogalacturonase A/B/Epimerase-like pectate lyase" evidence="5">
    <location>
        <begin position="23"/>
        <end position="77"/>
    </location>
</feature>
<dbReference type="InterPro" id="IPR012334">
    <property type="entry name" value="Pectin_lyas_fold"/>
</dbReference>
<evidence type="ECO:0000313" key="6">
    <source>
        <dbReference type="EMBL" id="KZS38413.1"/>
    </source>
</evidence>
<evidence type="ECO:0000313" key="7">
    <source>
        <dbReference type="Proteomes" id="UP000076715"/>
    </source>
</evidence>
<dbReference type="PANTHER" id="PTHR31339:SF9">
    <property type="entry name" value="PLASMIN AND FIBRONECTIN-BINDING PROTEIN A"/>
    <property type="match status" value="1"/>
</dbReference>
<reference evidence="6 7" key="1">
    <citation type="submission" date="2016-01" db="EMBL/GenBank/DDBJ databases">
        <title>The draft genome sequence of Aquimarina sp. RZW4-3-2.</title>
        <authorList>
            <person name="Wang Y."/>
        </authorList>
    </citation>
    <scope>NUCLEOTIDE SEQUENCE [LARGE SCALE GENOMIC DNA]</scope>
    <source>
        <strain evidence="6 7">RZW4-3-2</strain>
    </source>
</reference>
<dbReference type="InterPro" id="IPR024535">
    <property type="entry name" value="RHGA/B-epi-like_pectate_lyase"/>
</dbReference>
<dbReference type="Proteomes" id="UP000076715">
    <property type="component" value="Unassembled WGS sequence"/>
</dbReference>
<dbReference type="EMBL" id="LQRT01000058">
    <property type="protein sequence ID" value="KZS38413.1"/>
    <property type="molecule type" value="Genomic_DNA"/>
</dbReference>
<name>A0A162X4G7_9FLAO</name>
<evidence type="ECO:0000256" key="3">
    <source>
        <dbReference type="ARBA" id="ARBA00023295"/>
    </source>
</evidence>
<dbReference type="InterPro" id="IPR051801">
    <property type="entry name" value="GH28_Enzymes"/>
</dbReference>
<dbReference type="AlphaFoldDB" id="A0A162X4G7"/>
<proteinExistence type="inferred from homology"/>